<evidence type="ECO:0000256" key="3">
    <source>
        <dbReference type="ARBA" id="ARBA00023163"/>
    </source>
</evidence>
<evidence type="ECO:0000313" key="8">
    <source>
        <dbReference type="EMBL" id="AGH94922.1"/>
    </source>
</evidence>
<dbReference type="Gene3D" id="6.10.250.690">
    <property type="match status" value="1"/>
</dbReference>
<gene>
    <name evidence="8" type="ORF">A11Q_702</name>
</gene>
<dbReference type="PATRIC" id="fig|1184267.3.peg.711"/>
<dbReference type="InterPro" id="IPR001789">
    <property type="entry name" value="Sig_transdc_resp-reg_receiver"/>
</dbReference>
<dbReference type="GO" id="GO:0000976">
    <property type="term" value="F:transcription cis-regulatory region binding"/>
    <property type="evidence" value="ECO:0007669"/>
    <property type="project" value="TreeGrafter"/>
</dbReference>
<dbReference type="SUPFAM" id="SSF52172">
    <property type="entry name" value="CheY-like"/>
    <property type="match status" value="1"/>
</dbReference>
<dbReference type="Pfam" id="PF00072">
    <property type="entry name" value="Response_reg"/>
    <property type="match status" value="1"/>
</dbReference>
<keyword evidence="1" id="KW-0805">Transcription regulation</keyword>
<keyword evidence="9" id="KW-1185">Reference proteome</keyword>
<dbReference type="RefSeq" id="WP_015469412.1">
    <property type="nucleotide sequence ID" value="NC_020813.1"/>
</dbReference>
<evidence type="ECO:0000259" key="6">
    <source>
        <dbReference type="PROSITE" id="PS50110"/>
    </source>
</evidence>
<dbReference type="PANTHER" id="PTHR48111">
    <property type="entry name" value="REGULATOR OF RPOS"/>
    <property type="match status" value="1"/>
</dbReference>
<dbReference type="Proteomes" id="UP000012040">
    <property type="component" value="Chromosome"/>
</dbReference>
<dbReference type="Gene3D" id="3.40.50.2300">
    <property type="match status" value="1"/>
</dbReference>
<dbReference type="InterPro" id="IPR011006">
    <property type="entry name" value="CheY-like_superfamily"/>
</dbReference>
<evidence type="ECO:0000313" key="9">
    <source>
        <dbReference type="Proteomes" id="UP000012040"/>
    </source>
</evidence>
<dbReference type="eggNOG" id="COG0745">
    <property type="taxonomic scope" value="Bacteria"/>
</dbReference>
<evidence type="ECO:0000256" key="1">
    <source>
        <dbReference type="ARBA" id="ARBA00023015"/>
    </source>
</evidence>
<dbReference type="GO" id="GO:0032993">
    <property type="term" value="C:protein-DNA complex"/>
    <property type="evidence" value="ECO:0007669"/>
    <property type="project" value="TreeGrafter"/>
</dbReference>
<dbReference type="InterPro" id="IPR001867">
    <property type="entry name" value="OmpR/PhoB-type_DNA-bd"/>
</dbReference>
<proteinExistence type="predicted"/>
<dbReference type="EMBL" id="CP003537">
    <property type="protein sequence ID" value="AGH94922.1"/>
    <property type="molecule type" value="Genomic_DNA"/>
</dbReference>
<feature type="domain" description="OmpR/PhoB-type" evidence="7">
    <location>
        <begin position="123"/>
        <end position="221"/>
    </location>
</feature>
<dbReference type="Gene3D" id="1.10.10.10">
    <property type="entry name" value="Winged helix-like DNA-binding domain superfamily/Winged helix DNA-binding domain"/>
    <property type="match status" value="1"/>
</dbReference>
<dbReference type="SMART" id="SM00862">
    <property type="entry name" value="Trans_reg_C"/>
    <property type="match status" value="1"/>
</dbReference>
<evidence type="ECO:0000256" key="2">
    <source>
        <dbReference type="ARBA" id="ARBA00023125"/>
    </source>
</evidence>
<keyword evidence="3" id="KW-0804">Transcription</keyword>
<dbReference type="PROSITE" id="PS51755">
    <property type="entry name" value="OMPR_PHOB"/>
    <property type="match status" value="1"/>
</dbReference>
<feature type="modified residue" description="4-aspartylphosphate" evidence="4">
    <location>
        <position position="51"/>
    </location>
</feature>
<keyword evidence="2 5" id="KW-0238">DNA-binding</keyword>
<dbReference type="GO" id="GO:0005829">
    <property type="term" value="C:cytosol"/>
    <property type="evidence" value="ECO:0007669"/>
    <property type="project" value="TreeGrafter"/>
</dbReference>
<dbReference type="InterPro" id="IPR036388">
    <property type="entry name" value="WH-like_DNA-bd_sf"/>
</dbReference>
<accession>M4V6C1</accession>
<dbReference type="KEGG" id="bex:A11Q_702"/>
<evidence type="ECO:0000256" key="4">
    <source>
        <dbReference type="PROSITE-ProRule" id="PRU00169"/>
    </source>
</evidence>
<dbReference type="GO" id="GO:0000156">
    <property type="term" value="F:phosphorelay response regulator activity"/>
    <property type="evidence" value="ECO:0007669"/>
    <property type="project" value="TreeGrafter"/>
</dbReference>
<sequence>MQIHIVEDDPVLARGLQVNLELEGHQVVVSHNIKSAIEVMNTRGADFVILDLGLPDGSGFDFLKNIREVNNQTPVIILTAQTDEDSVIKGLQLGANDYMKKPYSFRELLARMHVILRKPIGAQNTVSFDQLSLNKDARMAKFGEYTIELNRREFDILAYFVQRAEMIVTREALVLNLDKDSEIFDRTIDSHISHLRKKFRKVGVNSIRIASVYGLGYRLEKVSDRSGERNSVT</sequence>
<protein>
    <recommendedName>
        <fullName evidence="10">DNA-binding response regulator</fullName>
    </recommendedName>
</protein>
<feature type="DNA-binding region" description="OmpR/PhoB-type" evidence="5">
    <location>
        <begin position="123"/>
        <end position="221"/>
    </location>
</feature>
<dbReference type="HOGENOM" id="CLU_000445_30_1_7"/>
<dbReference type="CDD" id="cd00383">
    <property type="entry name" value="trans_reg_C"/>
    <property type="match status" value="1"/>
</dbReference>
<dbReference type="InterPro" id="IPR039420">
    <property type="entry name" value="WalR-like"/>
</dbReference>
<dbReference type="OrthoDB" id="9802426at2"/>
<evidence type="ECO:0000259" key="7">
    <source>
        <dbReference type="PROSITE" id="PS51755"/>
    </source>
</evidence>
<dbReference type="GO" id="GO:0006355">
    <property type="term" value="P:regulation of DNA-templated transcription"/>
    <property type="evidence" value="ECO:0007669"/>
    <property type="project" value="InterPro"/>
</dbReference>
<evidence type="ECO:0000256" key="5">
    <source>
        <dbReference type="PROSITE-ProRule" id="PRU01091"/>
    </source>
</evidence>
<organism evidence="8 9">
    <name type="scientific">Pseudobdellovibrio exovorus JSS</name>
    <dbReference type="NCBI Taxonomy" id="1184267"/>
    <lineage>
        <taxon>Bacteria</taxon>
        <taxon>Pseudomonadati</taxon>
        <taxon>Bdellovibrionota</taxon>
        <taxon>Bdellovibrionia</taxon>
        <taxon>Bdellovibrionales</taxon>
        <taxon>Pseudobdellovibrionaceae</taxon>
        <taxon>Pseudobdellovibrio</taxon>
    </lineage>
</organism>
<reference evidence="8 9" key="1">
    <citation type="journal article" date="2013" name="ISME J.">
        <title>By their genes ye shall know them: genomic signatures of predatory bacteria.</title>
        <authorList>
            <person name="Pasternak Z."/>
            <person name="Pietrokovski S."/>
            <person name="Rotem O."/>
            <person name="Gophna U."/>
            <person name="Lurie-Weinberger M.N."/>
            <person name="Jurkevitch E."/>
        </authorList>
    </citation>
    <scope>NUCLEOTIDE SEQUENCE [LARGE SCALE GENOMIC DNA]</scope>
    <source>
        <strain evidence="8 9">JSS</strain>
    </source>
</reference>
<dbReference type="PANTHER" id="PTHR48111:SF67">
    <property type="entry name" value="TRANSCRIPTIONAL REGULATORY PROTEIN TCTD"/>
    <property type="match status" value="1"/>
</dbReference>
<evidence type="ECO:0008006" key="10">
    <source>
        <dbReference type="Google" id="ProtNLM"/>
    </source>
</evidence>
<dbReference type="AlphaFoldDB" id="M4V6C1"/>
<dbReference type="STRING" id="1184267.A11Q_702"/>
<keyword evidence="4" id="KW-0597">Phosphoprotein</keyword>
<name>M4V6C1_9BACT</name>
<feature type="domain" description="Response regulatory" evidence="6">
    <location>
        <begin position="2"/>
        <end position="116"/>
    </location>
</feature>
<dbReference type="Pfam" id="PF00486">
    <property type="entry name" value="Trans_reg_C"/>
    <property type="match status" value="1"/>
</dbReference>
<dbReference type="PROSITE" id="PS50110">
    <property type="entry name" value="RESPONSE_REGULATORY"/>
    <property type="match status" value="1"/>
</dbReference>
<dbReference type="SMART" id="SM00448">
    <property type="entry name" value="REC"/>
    <property type="match status" value="1"/>
</dbReference>